<reference evidence="2" key="1">
    <citation type="submission" date="2014-09" db="EMBL/GenBank/DDBJ databases">
        <authorList>
            <person name="Sharma Rahul"/>
            <person name="Thines Marco"/>
        </authorList>
    </citation>
    <scope>NUCLEOTIDE SEQUENCE [LARGE SCALE GENOMIC DNA]</scope>
</reference>
<accession>A0A0P1B475</accession>
<dbReference type="Proteomes" id="UP000054928">
    <property type="component" value="Unassembled WGS sequence"/>
</dbReference>
<evidence type="ECO:0000313" key="1">
    <source>
        <dbReference type="EMBL" id="CEG48920.1"/>
    </source>
</evidence>
<dbReference type="RefSeq" id="XP_024585289.1">
    <property type="nucleotide sequence ID" value="XM_024720051.1"/>
</dbReference>
<evidence type="ECO:0000313" key="2">
    <source>
        <dbReference type="Proteomes" id="UP000054928"/>
    </source>
</evidence>
<proteinExistence type="predicted"/>
<name>A0A0P1B475_PLAHL</name>
<protein>
    <submittedName>
        <fullName evidence="1">Uncharacterized protein</fullName>
    </submittedName>
</protein>
<dbReference type="EMBL" id="CCYD01003042">
    <property type="protein sequence ID" value="CEG48920.1"/>
    <property type="molecule type" value="Genomic_DNA"/>
</dbReference>
<sequence>MALTNIVWTCSSQDLLKDLLVGVASRYGNTNFMSASDFLGSTQLCTDQLSEKVRANIYTFQH</sequence>
<dbReference type="AlphaFoldDB" id="A0A0P1B475"/>
<dbReference type="GeneID" id="36401767"/>
<keyword evidence="2" id="KW-1185">Reference proteome</keyword>
<organism evidence="1 2">
    <name type="scientific">Plasmopara halstedii</name>
    <name type="common">Downy mildew of sunflower</name>
    <dbReference type="NCBI Taxonomy" id="4781"/>
    <lineage>
        <taxon>Eukaryota</taxon>
        <taxon>Sar</taxon>
        <taxon>Stramenopiles</taxon>
        <taxon>Oomycota</taxon>
        <taxon>Peronosporomycetes</taxon>
        <taxon>Peronosporales</taxon>
        <taxon>Peronosporaceae</taxon>
        <taxon>Plasmopara</taxon>
    </lineage>
</organism>